<evidence type="ECO:0000313" key="1">
    <source>
        <dbReference type="EMBL" id="VAX31998.1"/>
    </source>
</evidence>
<sequence length="280" mass="31173">MTFFEQEHILPNPLASVVAIFFSKSGYHKRKMKRLAYSLKLASFTLLLTLFLSISQLSAAQREEGSIDDLSRALMTYFPKISGKVTALNAGKIEIDLETGQGLAPGLLLSVFRKGARFHHPVTSVPMGHFEGEVGHIEVLQFESPRLSAKSLDATEEIKVGDLVRLPSTKITVGIAMESETANTFLINQLSFSLQNTGRFQVRRLPTGSTEKTAFEAGNDYHLGLSVSQEEQQLRVNLRLRNATTGKELAQMALTIRQSEESGLILENLQHQLFEQRLKK</sequence>
<reference evidence="1" key="1">
    <citation type="submission" date="2018-06" db="EMBL/GenBank/DDBJ databases">
        <authorList>
            <person name="Zhirakovskaya E."/>
        </authorList>
    </citation>
    <scope>NUCLEOTIDE SEQUENCE</scope>
</reference>
<proteinExistence type="predicted"/>
<gene>
    <name evidence="1" type="ORF">MNBD_NITROSPIRAE01-1845</name>
</gene>
<accession>A0A3B1D7R2</accession>
<dbReference type="EMBL" id="UOGF01000081">
    <property type="protein sequence ID" value="VAX31998.1"/>
    <property type="molecule type" value="Genomic_DNA"/>
</dbReference>
<name>A0A3B1D7R2_9ZZZZ</name>
<dbReference type="AlphaFoldDB" id="A0A3B1D7R2"/>
<protein>
    <submittedName>
        <fullName evidence="1">Uncharacterized protein</fullName>
    </submittedName>
</protein>
<organism evidence="1">
    <name type="scientific">hydrothermal vent metagenome</name>
    <dbReference type="NCBI Taxonomy" id="652676"/>
    <lineage>
        <taxon>unclassified sequences</taxon>
        <taxon>metagenomes</taxon>
        <taxon>ecological metagenomes</taxon>
    </lineage>
</organism>